<evidence type="ECO:0000313" key="1">
    <source>
        <dbReference type="EMBL" id="QDP39757.1"/>
    </source>
</evidence>
<dbReference type="Proteomes" id="UP000315215">
    <property type="component" value="Chromosome"/>
</dbReference>
<sequence length="62" mass="6720">MKLEVHNWDLQVGDVQITGVSSSSLFLIGDMEEANLVSYYDTPPDSYIAGSLVPLGGGTFQR</sequence>
<accession>A0A516KEG6</accession>
<proteinExistence type="predicted"/>
<name>A0A516KEG6_9BACI</name>
<dbReference type="KEGG" id="aqt:FN924_05960"/>
<reference evidence="1 2" key="1">
    <citation type="submission" date="2019-07" db="EMBL/GenBank/DDBJ databases">
        <authorList>
            <person name="Li J."/>
        </authorList>
    </citation>
    <scope>NUCLEOTIDE SEQUENCE [LARGE SCALE GENOMIC DNA]</scope>
    <source>
        <strain evidence="1 2">TKL69</strain>
    </source>
</reference>
<dbReference type="OrthoDB" id="2455313at2"/>
<protein>
    <submittedName>
        <fullName evidence="1">Spore gernimation protein GerPD</fullName>
    </submittedName>
</protein>
<gene>
    <name evidence="1" type="ORF">FN924_05960</name>
</gene>
<dbReference type="EMBL" id="CP041666">
    <property type="protein sequence ID" value="QDP39757.1"/>
    <property type="molecule type" value="Genomic_DNA"/>
</dbReference>
<organism evidence="1 2">
    <name type="scientific">Radiobacillus deserti</name>
    <dbReference type="NCBI Taxonomy" id="2594883"/>
    <lineage>
        <taxon>Bacteria</taxon>
        <taxon>Bacillati</taxon>
        <taxon>Bacillota</taxon>
        <taxon>Bacilli</taxon>
        <taxon>Bacillales</taxon>
        <taxon>Bacillaceae</taxon>
        <taxon>Radiobacillus</taxon>
    </lineage>
</organism>
<dbReference type="AlphaFoldDB" id="A0A516KEG6"/>
<dbReference type="RefSeq" id="WP_143892652.1">
    <property type="nucleotide sequence ID" value="NZ_CP041666.1"/>
</dbReference>
<keyword evidence="2" id="KW-1185">Reference proteome</keyword>
<evidence type="ECO:0000313" key="2">
    <source>
        <dbReference type="Proteomes" id="UP000315215"/>
    </source>
</evidence>